<evidence type="ECO:0000313" key="13">
    <source>
        <dbReference type="EnsemblMetazoa" id="XP_038058587.1"/>
    </source>
</evidence>
<dbReference type="Pfam" id="PF00003">
    <property type="entry name" value="7tm_3"/>
    <property type="match status" value="1"/>
</dbReference>
<feature type="transmembrane region" description="Helical" evidence="10">
    <location>
        <begin position="613"/>
        <end position="634"/>
    </location>
</feature>
<dbReference type="InterPro" id="IPR050726">
    <property type="entry name" value="mGluR"/>
</dbReference>
<feature type="transmembrane region" description="Helical" evidence="10">
    <location>
        <begin position="703"/>
        <end position="724"/>
    </location>
</feature>
<evidence type="ECO:0000256" key="3">
    <source>
        <dbReference type="ARBA" id="ARBA00022692"/>
    </source>
</evidence>
<protein>
    <recommendedName>
        <fullName evidence="12">G-protein coupled receptors family 3 profile domain-containing protein</fullName>
    </recommendedName>
</protein>
<feature type="transmembrane region" description="Helical" evidence="10">
    <location>
        <begin position="762"/>
        <end position="785"/>
    </location>
</feature>
<dbReference type="OrthoDB" id="425344at2759"/>
<dbReference type="SUPFAM" id="SSF53822">
    <property type="entry name" value="Periplasmic binding protein-like I"/>
    <property type="match status" value="1"/>
</dbReference>
<dbReference type="Gene3D" id="3.40.50.2300">
    <property type="match status" value="2"/>
</dbReference>
<feature type="chain" id="PRO_5036883481" description="G-protein coupled receptors family 3 profile domain-containing protein" evidence="11">
    <location>
        <begin position="20"/>
        <end position="832"/>
    </location>
</feature>
<dbReference type="PANTHER" id="PTHR24060">
    <property type="entry name" value="METABOTROPIC GLUTAMATE RECEPTOR"/>
    <property type="match status" value="1"/>
</dbReference>
<dbReference type="InterPro" id="IPR028082">
    <property type="entry name" value="Peripla_BP_I"/>
</dbReference>
<evidence type="ECO:0000256" key="10">
    <source>
        <dbReference type="SAM" id="Phobius"/>
    </source>
</evidence>
<evidence type="ECO:0000256" key="4">
    <source>
        <dbReference type="ARBA" id="ARBA00022989"/>
    </source>
</evidence>
<keyword evidence="8" id="KW-0325">Glycoprotein</keyword>
<evidence type="ECO:0000256" key="7">
    <source>
        <dbReference type="ARBA" id="ARBA00023170"/>
    </source>
</evidence>
<evidence type="ECO:0000313" key="14">
    <source>
        <dbReference type="Proteomes" id="UP000887568"/>
    </source>
</evidence>
<keyword evidence="6 10" id="KW-0472">Membrane</keyword>
<comment type="subcellular location">
    <subcellularLocation>
        <location evidence="1">Cell membrane</location>
        <topology evidence="1">Multi-pass membrane protein</topology>
    </subcellularLocation>
</comment>
<organism evidence="13 14">
    <name type="scientific">Patiria miniata</name>
    <name type="common">Bat star</name>
    <name type="synonym">Asterina miniata</name>
    <dbReference type="NCBI Taxonomy" id="46514"/>
    <lineage>
        <taxon>Eukaryota</taxon>
        <taxon>Metazoa</taxon>
        <taxon>Echinodermata</taxon>
        <taxon>Eleutherozoa</taxon>
        <taxon>Asterozoa</taxon>
        <taxon>Asteroidea</taxon>
        <taxon>Valvatacea</taxon>
        <taxon>Valvatida</taxon>
        <taxon>Asterinidae</taxon>
        <taxon>Patiria</taxon>
    </lineage>
</organism>
<feature type="transmembrane region" description="Helical" evidence="10">
    <location>
        <begin position="545"/>
        <end position="568"/>
    </location>
</feature>
<evidence type="ECO:0000256" key="6">
    <source>
        <dbReference type="ARBA" id="ARBA00023136"/>
    </source>
</evidence>
<proteinExistence type="predicted"/>
<dbReference type="Pfam" id="PF01094">
    <property type="entry name" value="ANF_receptor"/>
    <property type="match status" value="1"/>
</dbReference>
<keyword evidence="2" id="KW-1003">Cell membrane</keyword>
<evidence type="ECO:0000256" key="5">
    <source>
        <dbReference type="ARBA" id="ARBA00023040"/>
    </source>
</evidence>
<keyword evidence="5" id="KW-0297">G-protein coupled receptor</keyword>
<feature type="signal peptide" evidence="11">
    <location>
        <begin position="1"/>
        <end position="19"/>
    </location>
</feature>
<dbReference type="InterPro" id="IPR038550">
    <property type="entry name" value="GPCR_3_9-Cys_sf"/>
</dbReference>
<keyword evidence="9" id="KW-0807">Transducer</keyword>
<reference evidence="13" key="1">
    <citation type="submission" date="2022-11" db="UniProtKB">
        <authorList>
            <consortium name="EnsemblMetazoa"/>
        </authorList>
    </citation>
    <scope>IDENTIFICATION</scope>
</reference>
<dbReference type="InterPro" id="IPR001828">
    <property type="entry name" value="ANF_lig-bd_rcpt"/>
</dbReference>
<dbReference type="FunFam" id="3.40.50.2300:FF:000145">
    <property type="entry name" value="Glutamate receptor, metabotropic"/>
    <property type="match status" value="1"/>
</dbReference>
<dbReference type="EnsemblMetazoa" id="XM_038202659.1">
    <property type="protein sequence ID" value="XP_038058587.1"/>
    <property type="gene ID" value="LOC119729866"/>
</dbReference>
<feature type="transmembrane region" description="Helical" evidence="10">
    <location>
        <begin position="654"/>
        <end position="676"/>
    </location>
</feature>
<dbReference type="RefSeq" id="XP_038058587.1">
    <property type="nucleotide sequence ID" value="XM_038202659.1"/>
</dbReference>
<name>A0A914A407_PATMI</name>
<dbReference type="AlphaFoldDB" id="A0A914A407"/>
<dbReference type="InterPro" id="IPR000337">
    <property type="entry name" value="GPCR_3"/>
</dbReference>
<evidence type="ECO:0000259" key="12">
    <source>
        <dbReference type="PROSITE" id="PS50259"/>
    </source>
</evidence>
<feature type="transmembrane region" description="Helical" evidence="10">
    <location>
        <begin position="580"/>
        <end position="601"/>
    </location>
</feature>
<evidence type="ECO:0000256" key="1">
    <source>
        <dbReference type="ARBA" id="ARBA00004651"/>
    </source>
</evidence>
<keyword evidence="14" id="KW-1185">Reference proteome</keyword>
<dbReference type="PROSITE" id="PS50259">
    <property type="entry name" value="G_PROTEIN_RECEP_F3_4"/>
    <property type="match status" value="1"/>
</dbReference>
<dbReference type="Gene3D" id="2.10.50.30">
    <property type="entry name" value="GPCR, family 3, nine cysteines domain"/>
    <property type="match status" value="1"/>
</dbReference>
<keyword evidence="3 10" id="KW-0812">Transmembrane</keyword>
<dbReference type="PRINTS" id="PR00248">
    <property type="entry name" value="GPCRMGR"/>
</dbReference>
<evidence type="ECO:0000256" key="2">
    <source>
        <dbReference type="ARBA" id="ARBA00022475"/>
    </source>
</evidence>
<keyword evidence="7" id="KW-0675">Receptor</keyword>
<dbReference type="PRINTS" id="PR01176">
    <property type="entry name" value="GABABRECEPTR"/>
</dbReference>
<accession>A0A914A407</accession>
<evidence type="ECO:0000256" key="9">
    <source>
        <dbReference type="ARBA" id="ARBA00023224"/>
    </source>
</evidence>
<evidence type="ECO:0000256" key="8">
    <source>
        <dbReference type="ARBA" id="ARBA00023180"/>
    </source>
</evidence>
<dbReference type="OMA" id="RIIAFRI"/>
<dbReference type="GeneID" id="119729866"/>
<sequence length="832" mass="91238">MTLSCAASVLFVIIGAVRSAVPPAARLAYARQGDYILGGLFPLHFTDCDAIPTMWSLQQAEAMAYTVDDINSRVDLLPNVTLGFDIRDSCRNEDLALWSSLSLVRGDNGESSCGNSSSGFPGKVVGIVGPMTSIASLTVTSVADLYDTPMITFGATSDELSDKDRFPYFLRTVPPDRLQAEAIVDLISHMGWEYVSIIYRADTYGIRGAHALESLAEGRGVCVALSLPVQKYPSHSELEKVKVKLLEARKARVLVIFAGLATANAVVGAARDLSMEEHFIWIGSEAWAHGVGRDGSGKTPPMGTVFVLLHNPEPSGFFEYFSSLDREAILKNPWFEIFLENWEAVNNCTVWVEDGCGIPHRDLYTPSSIMSPVIDAVYAFAYALHSLLNSSTSDTVKGKDFLHHLKAVSFQEERGRFEFNSDGAVSGKYLLQNAQMVQGEFQMVTVGLWDATTPERLRFDTDIIWADGSDVVPTSTCRDVCPTGSRVAPLKENCCFGCAACAPYAIVFNHTECIECEETEWPDEKRSSCVPITPVTTEWTHPLQLTILILSCMGLTLAVIIAFGLAWYRNHNVIKATSRELSSVNVLGLLLGFVAPFLLIAEPTPITCCMSQASVSLCFTLAYAPTLLKVCRIYRIFRAARKSAGRPRLISPTVQLTIVCFLILIQVICVIVTSAVHPCQPQLLTFRPREPRLELYCVFDTGFLVSSTYNLVLILACCVFAFLARRVPDNYNESKFIGASVYSTLLACLAAITVYYTSRDSLQKVAAICMAVLLNAYLTAACVYIPKLYAIRFLSSALQSTGDDERIRAGSRRRAFISQSMSVNSVHPGPST</sequence>
<dbReference type="CDD" id="cd13953">
    <property type="entry name" value="7tm_classC_mGluR-like"/>
    <property type="match status" value="1"/>
</dbReference>
<dbReference type="GO" id="GO:0005886">
    <property type="term" value="C:plasma membrane"/>
    <property type="evidence" value="ECO:0007669"/>
    <property type="project" value="UniProtKB-SubCell"/>
</dbReference>
<feature type="transmembrane region" description="Helical" evidence="10">
    <location>
        <begin position="736"/>
        <end position="756"/>
    </location>
</feature>
<feature type="domain" description="G-protein coupled receptors family 3 profile" evidence="12">
    <location>
        <begin position="543"/>
        <end position="793"/>
    </location>
</feature>
<dbReference type="GO" id="GO:0004930">
    <property type="term" value="F:G protein-coupled receptor activity"/>
    <property type="evidence" value="ECO:0007669"/>
    <property type="project" value="UniProtKB-KW"/>
</dbReference>
<keyword evidence="11" id="KW-0732">Signal</keyword>
<evidence type="ECO:0000256" key="11">
    <source>
        <dbReference type="SAM" id="SignalP"/>
    </source>
</evidence>
<keyword evidence="4 10" id="KW-1133">Transmembrane helix</keyword>
<dbReference type="InterPro" id="IPR017978">
    <property type="entry name" value="GPCR_3_C"/>
</dbReference>
<dbReference type="Proteomes" id="UP000887568">
    <property type="component" value="Unplaced"/>
</dbReference>